<feature type="domain" description="Protein kinase" evidence="6">
    <location>
        <begin position="1"/>
        <end position="63"/>
    </location>
</feature>
<dbReference type="WBParaSite" id="nRc.2.0.1.t31883-RA">
    <property type="protein sequence ID" value="nRc.2.0.1.t31883-RA"/>
    <property type="gene ID" value="nRc.2.0.1.g31883"/>
</dbReference>
<dbReference type="PANTHER" id="PTHR24342:SF14">
    <property type="entry name" value="DEATH-ASSOCIATED PROTEIN KINASE DAPK-1"/>
    <property type="match status" value="1"/>
</dbReference>
<evidence type="ECO:0000256" key="2">
    <source>
        <dbReference type="ARBA" id="ARBA00022679"/>
    </source>
</evidence>
<reference evidence="8" key="1">
    <citation type="submission" date="2022-11" db="UniProtKB">
        <authorList>
            <consortium name="WormBaseParasite"/>
        </authorList>
    </citation>
    <scope>IDENTIFICATION</scope>
</reference>
<dbReference type="GO" id="GO:0005524">
    <property type="term" value="F:ATP binding"/>
    <property type="evidence" value="ECO:0007669"/>
    <property type="project" value="UniProtKB-KW"/>
</dbReference>
<dbReference type="InterPro" id="IPR000719">
    <property type="entry name" value="Prot_kinase_dom"/>
</dbReference>
<dbReference type="PANTHER" id="PTHR24342">
    <property type="entry name" value="SERINE/THREONINE-PROTEIN KINASE 17"/>
    <property type="match status" value="1"/>
</dbReference>
<evidence type="ECO:0000313" key="7">
    <source>
        <dbReference type="Proteomes" id="UP000887565"/>
    </source>
</evidence>
<dbReference type="SUPFAM" id="SSF56112">
    <property type="entry name" value="Protein kinase-like (PK-like)"/>
    <property type="match status" value="1"/>
</dbReference>
<dbReference type="Gene3D" id="1.10.510.10">
    <property type="entry name" value="Transferase(Phosphotransferase) domain 1"/>
    <property type="match status" value="1"/>
</dbReference>
<proteinExistence type="predicted"/>
<evidence type="ECO:0000259" key="6">
    <source>
        <dbReference type="PROSITE" id="PS50011"/>
    </source>
</evidence>
<dbReference type="GO" id="GO:0004674">
    <property type="term" value="F:protein serine/threonine kinase activity"/>
    <property type="evidence" value="ECO:0007669"/>
    <property type="project" value="UniProtKB-KW"/>
</dbReference>
<name>A0A915K241_ROMCU</name>
<organism evidence="7 8">
    <name type="scientific">Romanomermis culicivorax</name>
    <name type="common">Nematode worm</name>
    <dbReference type="NCBI Taxonomy" id="13658"/>
    <lineage>
        <taxon>Eukaryota</taxon>
        <taxon>Metazoa</taxon>
        <taxon>Ecdysozoa</taxon>
        <taxon>Nematoda</taxon>
        <taxon>Enoplea</taxon>
        <taxon>Dorylaimia</taxon>
        <taxon>Mermithida</taxon>
        <taxon>Mermithoidea</taxon>
        <taxon>Mermithidae</taxon>
        <taxon>Romanomermis</taxon>
    </lineage>
</organism>
<evidence type="ECO:0000256" key="1">
    <source>
        <dbReference type="ARBA" id="ARBA00022527"/>
    </source>
</evidence>
<dbReference type="GO" id="GO:0035556">
    <property type="term" value="P:intracellular signal transduction"/>
    <property type="evidence" value="ECO:0007669"/>
    <property type="project" value="TreeGrafter"/>
</dbReference>
<keyword evidence="5" id="KW-0067">ATP-binding</keyword>
<keyword evidence="4" id="KW-0418">Kinase</keyword>
<keyword evidence="1" id="KW-0723">Serine/threonine-protein kinase</keyword>
<accession>A0A915K241</accession>
<keyword evidence="7" id="KW-1185">Reference proteome</keyword>
<protein>
    <submittedName>
        <fullName evidence="8">Protein kinase domain-containing protein</fullName>
    </submittedName>
</protein>
<dbReference type="InterPro" id="IPR011009">
    <property type="entry name" value="Kinase-like_dom_sf"/>
</dbReference>
<dbReference type="GO" id="GO:0043065">
    <property type="term" value="P:positive regulation of apoptotic process"/>
    <property type="evidence" value="ECO:0007669"/>
    <property type="project" value="TreeGrafter"/>
</dbReference>
<evidence type="ECO:0000256" key="5">
    <source>
        <dbReference type="ARBA" id="ARBA00022840"/>
    </source>
</evidence>
<evidence type="ECO:0000256" key="4">
    <source>
        <dbReference type="ARBA" id="ARBA00022777"/>
    </source>
</evidence>
<dbReference type="Proteomes" id="UP000887565">
    <property type="component" value="Unplaced"/>
</dbReference>
<dbReference type="Pfam" id="PF00069">
    <property type="entry name" value="Pkinase"/>
    <property type="match status" value="1"/>
</dbReference>
<evidence type="ECO:0000256" key="3">
    <source>
        <dbReference type="ARBA" id="ARBA00022741"/>
    </source>
</evidence>
<sequence length="63" mass="6979">MLQCKSSTRIKIIDFGLSRTILPGDSIQEMIGTPEFVAPEVVEYENLSSATDMWAIGVVTYIL</sequence>
<dbReference type="PROSITE" id="PS50011">
    <property type="entry name" value="PROTEIN_KINASE_DOM"/>
    <property type="match status" value="1"/>
</dbReference>
<dbReference type="AlphaFoldDB" id="A0A915K241"/>
<keyword evidence="3" id="KW-0547">Nucleotide-binding</keyword>
<dbReference type="GO" id="GO:0005634">
    <property type="term" value="C:nucleus"/>
    <property type="evidence" value="ECO:0007669"/>
    <property type="project" value="TreeGrafter"/>
</dbReference>
<evidence type="ECO:0000313" key="8">
    <source>
        <dbReference type="WBParaSite" id="nRc.2.0.1.t31883-RA"/>
    </source>
</evidence>
<keyword evidence="2" id="KW-0808">Transferase</keyword>